<dbReference type="OrthoDB" id="19711at2759"/>
<proteinExistence type="predicted"/>
<dbReference type="Pfam" id="PF00400">
    <property type="entry name" value="WD40"/>
    <property type="match status" value="4"/>
</dbReference>
<feature type="repeat" description="WD" evidence="3">
    <location>
        <begin position="297"/>
        <end position="337"/>
    </location>
</feature>
<dbReference type="CDD" id="cd00200">
    <property type="entry name" value="WD40"/>
    <property type="match status" value="1"/>
</dbReference>
<evidence type="ECO:0000256" key="2">
    <source>
        <dbReference type="ARBA" id="ARBA00022737"/>
    </source>
</evidence>
<evidence type="ECO:0000256" key="4">
    <source>
        <dbReference type="SAM" id="MobiDB-lite"/>
    </source>
</evidence>
<dbReference type="SMART" id="SM00320">
    <property type="entry name" value="WD40"/>
    <property type="match status" value="6"/>
</dbReference>
<dbReference type="PANTHER" id="PTHR19848:SF8">
    <property type="entry name" value="F-BOX AND WD REPEAT DOMAIN CONTAINING 7"/>
    <property type="match status" value="1"/>
</dbReference>
<evidence type="ECO:0000313" key="6">
    <source>
        <dbReference type="Proteomes" id="UP000694044"/>
    </source>
</evidence>
<dbReference type="InterPro" id="IPR001680">
    <property type="entry name" value="WD40_rpt"/>
</dbReference>
<feature type="compositionally biased region" description="Basic and acidic residues" evidence="4">
    <location>
        <begin position="70"/>
        <end position="79"/>
    </location>
</feature>
<gene>
    <name evidence="5" type="primary">FBXW9</name>
    <name evidence="5" type="ORF">PHYPSEUDO_009081</name>
</gene>
<feature type="repeat" description="WD" evidence="3">
    <location>
        <begin position="380"/>
        <end position="422"/>
    </location>
</feature>
<feature type="repeat" description="WD" evidence="3">
    <location>
        <begin position="338"/>
        <end position="377"/>
    </location>
</feature>
<dbReference type="PANTHER" id="PTHR19848">
    <property type="entry name" value="WD40 REPEAT PROTEIN"/>
    <property type="match status" value="1"/>
</dbReference>
<accession>A0A8T1VG08</accession>
<dbReference type="InterPro" id="IPR019775">
    <property type="entry name" value="WD40_repeat_CS"/>
</dbReference>
<sequence>MDELYAYLLLPHNWGNWSATNLSDKVRAVKVYLFAPRMWFGVAPPSPARVSRKDAHPPLCSCALHRLERDKRLEGERPHAPQSPRRGGGHQTHVPSTSGPLSSRQRGLHSDKSVATPRRQMQRTREATRGEERSRDVWDKTQPKRADDSSKKQHLQPEHGDEQSAEAPTSGEELLQLMGGVDAGGVRGENVLLLQQIQVQGPGKESEARFPGTAAEAGRFTCRPRTGLKTSLMVENQADIGTLPVTPLLTSRSRRPSIHRPTQSPRIDVDSFEEGNDSSRAWSTAPAPFASLHPEHLVGHAASVCALVAHDDRFIVSCSVDGSVKVWSQVTFECLHTIYGHRDVVSCVDLNARWLVSGSHDNTLRLYDCTSSSLSLLHVLTGHAGHVTQVRLPSSLPSCILSCSDDYTLRLWNAELGQFMYELRAHRLRVTCVDIQPDHICSGAADGSICFWDIGSLSSSPEHPPDHHLPCARIYYAHKTTVQCIVDLSSSRATSSVSTSRANSELCSVVVTGSNDGTIQLFSAKNFAHLGRLDNVGSPVYAAAPLSNGRLLCSTKDGRLLLYGNLFHPTATKAPAVLQLATTWISSLQCLKLSTASSLARGGSAEAH</sequence>
<organism evidence="5 6">
    <name type="scientific">Phytophthora pseudosyringae</name>
    <dbReference type="NCBI Taxonomy" id="221518"/>
    <lineage>
        <taxon>Eukaryota</taxon>
        <taxon>Sar</taxon>
        <taxon>Stramenopiles</taxon>
        <taxon>Oomycota</taxon>
        <taxon>Peronosporomycetes</taxon>
        <taxon>Peronosporales</taxon>
        <taxon>Peronosporaceae</taxon>
        <taxon>Phytophthora</taxon>
    </lineage>
</organism>
<dbReference type="PROSITE" id="PS00678">
    <property type="entry name" value="WD_REPEATS_1"/>
    <property type="match status" value="1"/>
</dbReference>
<dbReference type="PROSITE" id="PS50082">
    <property type="entry name" value="WD_REPEATS_2"/>
    <property type="match status" value="4"/>
</dbReference>
<keyword evidence="1 3" id="KW-0853">WD repeat</keyword>
<feature type="region of interest" description="Disordered" evidence="4">
    <location>
        <begin position="253"/>
        <end position="278"/>
    </location>
</feature>
<reference evidence="5" key="1">
    <citation type="submission" date="2021-02" db="EMBL/GenBank/DDBJ databases">
        <authorList>
            <person name="Palmer J.M."/>
        </authorList>
    </citation>
    <scope>NUCLEOTIDE SEQUENCE</scope>
    <source>
        <strain evidence="5">SCRP734</strain>
    </source>
</reference>
<comment type="caution">
    <text evidence="5">The sequence shown here is derived from an EMBL/GenBank/DDBJ whole genome shotgun (WGS) entry which is preliminary data.</text>
</comment>
<evidence type="ECO:0000313" key="5">
    <source>
        <dbReference type="EMBL" id="KAG7379073.1"/>
    </source>
</evidence>
<feature type="repeat" description="WD" evidence="3">
    <location>
        <begin position="423"/>
        <end position="454"/>
    </location>
</feature>
<feature type="region of interest" description="Disordered" evidence="4">
    <location>
        <begin position="70"/>
        <end position="170"/>
    </location>
</feature>
<keyword evidence="6" id="KW-1185">Reference proteome</keyword>
<name>A0A8T1VG08_9STRA</name>
<dbReference type="Proteomes" id="UP000694044">
    <property type="component" value="Unassembled WGS sequence"/>
</dbReference>
<feature type="compositionally biased region" description="Polar residues" evidence="4">
    <location>
        <begin position="93"/>
        <end position="105"/>
    </location>
</feature>
<dbReference type="AlphaFoldDB" id="A0A8T1VG08"/>
<dbReference type="PROSITE" id="PS50294">
    <property type="entry name" value="WD_REPEATS_REGION"/>
    <property type="match status" value="2"/>
</dbReference>
<protein>
    <submittedName>
        <fullName evidence="5">F-box/WD repeat-containing protein 9</fullName>
    </submittedName>
</protein>
<evidence type="ECO:0000256" key="1">
    <source>
        <dbReference type="ARBA" id="ARBA00022574"/>
    </source>
</evidence>
<evidence type="ECO:0000256" key="3">
    <source>
        <dbReference type="PROSITE-ProRule" id="PRU00221"/>
    </source>
</evidence>
<feature type="compositionally biased region" description="Basic and acidic residues" evidence="4">
    <location>
        <begin position="123"/>
        <end position="162"/>
    </location>
</feature>
<dbReference type="EMBL" id="JAGDFM010000374">
    <property type="protein sequence ID" value="KAG7379073.1"/>
    <property type="molecule type" value="Genomic_DNA"/>
</dbReference>
<keyword evidence="2" id="KW-0677">Repeat</keyword>